<evidence type="ECO:0000313" key="2">
    <source>
        <dbReference type="Proteomes" id="UP001328107"/>
    </source>
</evidence>
<dbReference type="EMBL" id="BTRK01000005">
    <property type="protein sequence ID" value="GMR55510.1"/>
    <property type="molecule type" value="Genomic_DNA"/>
</dbReference>
<feature type="non-terminal residue" evidence="1">
    <location>
        <position position="1"/>
    </location>
</feature>
<name>A0AAN5D4D8_9BILA</name>
<keyword evidence="2" id="KW-1185">Reference proteome</keyword>
<dbReference type="Proteomes" id="UP001328107">
    <property type="component" value="Unassembled WGS sequence"/>
</dbReference>
<sequence>FCERFMFSTLQKHMHFGSDEHTSKVQESSMSLDVKCGLIHINEMMRAGMEHIFLRESHEVELQQKMLIVSFRNINVHSVPSKEAELAQKLVLRSAEDPSVGQKFFNNLKKHVGSAKTRCIPCKLILEDGQAYTQHLCTFYHLNKMGLYDSVTMEANVFFARFEPEME</sequence>
<organism evidence="1 2">
    <name type="scientific">Pristionchus mayeri</name>
    <dbReference type="NCBI Taxonomy" id="1317129"/>
    <lineage>
        <taxon>Eukaryota</taxon>
        <taxon>Metazoa</taxon>
        <taxon>Ecdysozoa</taxon>
        <taxon>Nematoda</taxon>
        <taxon>Chromadorea</taxon>
        <taxon>Rhabditida</taxon>
        <taxon>Rhabditina</taxon>
        <taxon>Diplogasteromorpha</taxon>
        <taxon>Diplogasteroidea</taxon>
        <taxon>Neodiplogasteridae</taxon>
        <taxon>Pristionchus</taxon>
    </lineage>
</organism>
<proteinExistence type="predicted"/>
<dbReference type="AlphaFoldDB" id="A0AAN5D4D8"/>
<gene>
    <name evidence="1" type="ORF">PMAYCL1PPCAC_25705</name>
</gene>
<reference evidence="2" key="1">
    <citation type="submission" date="2022-10" db="EMBL/GenBank/DDBJ databases">
        <title>Genome assembly of Pristionchus species.</title>
        <authorList>
            <person name="Yoshida K."/>
            <person name="Sommer R.J."/>
        </authorList>
    </citation>
    <scope>NUCLEOTIDE SEQUENCE [LARGE SCALE GENOMIC DNA]</scope>
    <source>
        <strain evidence="2">RS5460</strain>
    </source>
</reference>
<accession>A0AAN5D4D8</accession>
<comment type="caution">
    <text evidence="1">The sequence shown here is derived from an EMBL/GenBank/DDBJ whole genome shotgun (WGS) entry which is preliminary data.</text>
</comment>
<evidence type="ECO:0000313" key="1">
    <source>
        <dbReference type="EMBL" id="GMR55510.1"/>
    </source>
</evidence>
<protein>
    <submittedName>
        <fullName evidence="1">Uncharacterized protein</fullName>
    </submittedName>
</protein>